<evidence type="ECO:0000313" key="2">
    <source>
        <dbReference type="Proteomes" id="UP000271889"/>
    </source>
</evidence>
<reference evidence="1 2" key="1">
    <citation type="submission" date="2018-11" db="EMBL/GenBank/DDBJ databases">
        <authorList>
            <consortium name="Pathogen Informatics"/>
        </authorList>
    </citation>
    <scope>NUCLEOTIDE SEQUENCE [LARGE SCALE GENOMIC DNA]</scope>
</reference>
<keyword evidence="2" id="KW-1185">Reference proteome</keyword>
<dbReference type="OrthoDB" id="5854862at2759"/>
<gene>
    <name evidence="1" type="ORF">CGOC_LOCUS8234</name>
</gene>
<name>A0A3P6V178_CYLGO</name>
<sequence>MLTRPLSNEAEAFPSATYLTAFLGGLLPRTCGFLTSTGRHGFRIDPELDAEIKRMYSNKHRASSATLRNSLAEPILMDNPFLELPLLLSPISPIDNPGISALTMSQISPMREISTKEHGSKIEKEEASQKLEEYIPKSMNELEEVDNSTISDIEDSSNSTVFGTRDNGELKMTPNSRAVTNEPDEEYLAVARILTGNYTTPPQKELIPQHLKKEKKVLSILLINPRSCHLTKWKLANPTKFTPWPARMLKVGC</sequence>
<dbReference type="AlphaFoldDB" id="A0A3P6V178"/>
<organism evidence="1 2">
    <name type="scientific">Cylicostephanus goldi</name>
    <name type="common">Nematode worm</name>
    <dbReference type="NCBI Taxonomy" id="71465"/>
    <lineage>
        <taxon>Eukaryota</taxon>
        <taxon>Metazoa</taxon>
        <taxon>Ecdysozoa</taxon>
        <taxon>Nematoda</taxon>
        <taxon>Chromadorea</taxon>
        <taxon>Rhabditida</taxon>
        <taxon>Rhabditina</taxon>
        <taxon>Rhabditomorpha</taxon>
        <taxon>Strongyloidea</taxon>
        <taxon>Strongylidae</taxon>
        <taxon>Cylicostephanus</taxon>
    </lineage>
</organism>
<dbReference type="Proteomes" id="UP000271889">
    <property type="component" value="Unassembled WGS sequence"/>
</dbReference>
<protein>
    <submittedName>
        <fullName evidence="1">Uncharacterized protein</fullName>
    </submittedName>
</protein>
<proteinExistence type="predicted"/>
<evidence type="ECO:0000313" key="1">
    <source>
        <dbReference type="EMBL" id="VDK84124.1"/>
    </source>
</evidence>
<dbReference type="EMBL" id="UYRV01029899">
    <property type="protein sequence ID" value="VDK84124.1"/>
    <property type="molecule type" value="Genomic_DNA"/>
</dbReference>
<accession>A0A3P6V178</accession>